<dbReference type="InterPro" id="IPR055775">
    <property type="entry name" value="DUF7351"/>
</dbReference>
<name>A0A0P7GPM3_9EURY</name>
<dbReference type="STRING" id="699431.SY89_01293"/>
<protein>
    <submittedName>
        <fullName evidence="3">Uncharacterized protein</fullName>
    </submittedName>
</protein>
<dbReference type="Proteomes" id="UP000050535">
    <property type="component" value="Unassembled WGS sequence"/>
</dbReference>
<sequence length="308" mass="34017">MSGEGFDRETALSLLADENRVRIIEELGDATVSPDTGIPSVPYAELKSRVGIRDSGRFNYHLTKLLGNYVAKGEAGYRLRWPGMVLYRALVAGLLTGETDHDIGPVPVGVDCYRCGEPVEGDLYETLFRVRCSACDANYADIYVPTRGLVGKAPEAMLETVHRRSRTVLDAMTSGQCPWCADEVALEVRAGDGSLPSLHDTRDLDAYAVYRCTNCTGFHYLPVSQVLLYHPAAIAFYHAHGRDLTAVPKWELEWAVTDRTTEMLSTDPWRFRVRVPLDGAALVAELDHHLEVVESRTEPAEGAPHSRG</sequence>
<accession>A0A0P7GPM3</accession>
<reference evidence="4" key="1">
    <citation type="submission" date="2013-11" db="EMBL/GenBank/DDBJ databases">
        <authorList>
            <person name="Hoang H.T."/>
            <person name="Killian M.L."/>
            <person name="Madson D.M."/>
            <person name="Arruda P.H.E."/>
            <person name="Sun D."/>
            <person name="Schwartz K.J."/>
            <person name="Yoon K."/>
        </authorList>
    </citation>
    <scope>NUCLEOTIDE SEQUENCE [LARGE SCALE GENOMIC DNA]</scope>
    <source>
        <strain evidence="4">CDK2</strain>
    </source>
</reference>
<dbReference type="Pfam" id="PF24038">
    <property type="entry name" value="DUF7347"/>
    <property type="match status" value="1"/>
</dbReference>
<dbReference type="EMBL" id="LGUC01000001">
    <property type="protein sequence ID" value="KPN30558.1"/>
    <property type="molecule type" value="Genomic_DNA"/>
</dbReference>
<dbReference type="Pfam" id="PF24042">
    <property type="entry name" value="DUF7351"/>
    <property type="match status" value="1"/>
</dbReference>
<dbReference type="AlphaFoldDB" id="A0A0P7GPM3"/>
<gene>
    <name evidence="3" type="ORF">SY89_01293</name>
</gene>
<dbReference type="RefSeq" id="WP_054583496.1">
    <property type="nucleotide sequence ID" value="NZ_LGUC01000001.1"/>
</dbReference>
<comment type="caution">
    <text evidence="3">The sequence shown here is derived from an EMBL/GenBank/DDBJ whole genome shotgun (WGS) entry which is preliminary data.</text>
</comment>
<feature type="domain" description="DUF7347" evidence="1">
    <location>
        <begin position="10"/>
        <end position="89"/>
    </location>
</feature>
<evidence type="ECO:0000313" key="3">
    <source>
        <dbReference type="EMBL" id="KPN30558.1"/>
    </source>
</evidence>
<proteinExistence type="predicted"/>
<dbReference type="InterPro" id="IPR055771">
    <property type="entry name" value="DUF7347"/>
</dbReference>
<evidence type="ECO:0000259" key="2">
    <source>
        <dbReference type="Pfam" id="PF24042"/>
    </source>
</evidence>
<feature type="domain" description="DUF7351" evidence="2">
    <location>
        <begin position="111"/>
        <end position="292"/>
    </location>
</feature>
<organism evidence="3 4">
    <name type="scientific">Halolamina pelagica</name>
    <dbReference type="NCBI Taxonomy" id="699431"/>
    <lineage>
        <taxon>Archaea</taxon>
        <taxon>Methanobacteriati</taxon>
        <taxon>Methanobacteriota</taxon>
        <taxon>Stenosarchaea group</taxon>
        <taxon>Halobacteria</taxon>
        <taxon>Halobacteriales</taxon>
        <taxon>Haloferacaceae</taxon>
    </lineage>
</organism>
<dbReference type="OrthoDB" id="8482at2157"/>
<keyword evidence="4" id="KW-1185">Reference proteome</keyword>
<evidence type="ECO:0000259" key="1">
    <source>
        <dbReference type="Pfam" id="PF24038"/>
    </source>
</evidence>
<evidence type="ECO:0000313" key="4">
    <source>
        <dbReference type="Proteomes" id="UP000050535"/>
    </source>
</evidence>